<dbReference type="Proteomes" id="UP000823775">
    <property type="component" value="Unassembled WGS sequence"/>
</dbReference>
<proteinExistence type="predicted"/>
<feature type="non-terminal residue" evidence="1">
    <location>
        <position position="1"/>
    </location>
</feature>
<keyword evidence="2" id="KW-1185">Reference proteome</keyword>
<accession>A0ABS8UPW9</accession>
<evidence type="ECO:0000313" key="1">
    <source>
        <dbReference type="EMBL" id="MCD9560207.1"/>
    </source>
</evidence>
<name>A0ABS8UPW9_DATST</name>
<sequence>RLIICACGIDNLLRWSMGVGVFLRPSDDASCNDSWAILTSRYMTRHHTCYGTLEHEPHDESWYHLTTRDVARPKWGFIYVLYTTHD</sequence>
<dbReference type="EMBL" id="JACEIK010002283">
    <property type="protein sequence ID" value="MCD9560207.1"/>
    <property type="molecule type" value="Genomic_DNA"/>
</dbReference>
<comment type="caution">
    <text evidence="1">The sequence shown here is derived from an EMBL/GenBank/DDBJ whole genome shotgun (WGS) entry which is preliminary data.</text>
</comment>
<protein>
    <submittedName>
        <fullName evidence="1">Uncharacterized protein</fullName>
    </submittedName>
</protein>
<reference evidence="1 2" key="1">
    <citation type="journal article" date="2021" name="BMC Genomics">
        <title>Datura genome reveals duplications of psychoactive alkaloid biosynthetic genes and high mutation rate following tissue culture.</title>
        <authorList>
            <person name="Rajewski A."/>
            <person name="Carter-House D."/>
            <person name="Stajich J."/>
            <person name="Litt A."/>
        </authorList>
    </citation>
    <scope>NUCLEOTIDE SEQUENCE [LARGE SCALE GENOMIC DNA]</scope>
    <source>
        <strain evidence="1">AR-01</strain>
    </source>
</reference>
<organism evidence="1 2">
    <name type="scientific">Datura stramonium</name>
    <name type="common">Jimsonweed</name>
    <name type="synonym">Common thornapple</name>
    <dbReference type="NCBI Taxonomy" id="4076"/>
    <lineage>
        <taxon>Eukaryota</taxon>
        <taxon>Viridiplantae</taxon>
        <taxon>Streptophyta</taxon>
        <taxon>Embryophyta</taxon>
        <taxon>Tracheophyta</taxon>
        <taxon>Spermatophyta</taxon>
        <taxon>Magnoliopsida</taxon>
        <taxon>eudicotyledons</taxon>
        <taxon>Gunneridae</taxon>
        <taxon>Pentapetalae</taxon>
        <taxon>asterids</taxon>
        <taxon>lamiids</taxon>
        <taxon>Solanales</taxon>
        <taxon>Solanaceae</taxon>
        <taxon>Solanoideae</taxon>
        <taxon>Datureae</taxon>
        <taxon>Datura</taxon>
    </lineage>
</organism>
<gene>
    <name evidence="1" type="ORF">HAX54_018706</name>
</gene>
<evidence type="ECO:0000313" key="2">
    <source>
        <dbReference type="Proteomes" id="UP000823775"/>
    </source>
</evidence>